<keyword evidence="3" id="KW-0256">Endoplasmic reticulum</keyword>
<keyword evidence="10" id="KW-1185">Reference proteome</keyword>
<evidence type="ECO:0000256" key="2">
    <source>
        <dbReference type="ARBA" id="ARBA00022692"/>
    </source>
</evidence>
<accession>A0AAV0RTK2</accession>
<dbReference type="InterPro" id="IPR009617">
    <property type="entry name" value="Seipin"/>
</dbReference>
<comment type="subcellular location">
    <subcellularLocation>
        <location evidence="1">Endoplasmic reticulum membrane</location>
        <topology evidence="1">Multi-pass membrane protein</topology>
    </subcellularLocation>
</comment>
<keyword evidence="5" id="KW-0443">Lipid metabolism</keyword>
<evidence type="ECO:0000313" key="10">
    <source>
        <dbReference type="Proteomes" id="UP001154282"/>
    </source>
</evidence>
<feature type="transmembrane region" description="Helical" evidence="8">
    <location>
        <begin position="170"/>
        <end position="189"/>
    </location>
</feature>
<dbReference type="AlphaFoldDB" id="A0AAV0RTK2"/>
<feature type="region of interest" description="Disordered" evidence="7">
    <location>
        <begin position="41"/>
        <end position="60"/>
    </location>
</feature>
<dbReference type="PANTHER" id="PTHR21212:SF0">
    <property type="entry name" value="SEIPIN"/>
    <property type="match status" value="1"/>
</dbReference>
<feature type="region of interest" description="Disordered" evidence="7">
    <location>
        <begin position="490"/>
        <end position="524"/>
    </location>
</feature>
<proteinExistence type="predicted"/>
<evidence type="ECO:0000256" key="6">
    <source>
        <dbReference type="ARBA" id="ARBA00023136"/>
    </source>
</evidence>
<gene>
    <name evidence="9" type="ORF">LITE_LOCUS49843</name>
</gene>
<dbReference type="CDD" id="cd23995">
    <property type="entry name" value="Seipin_BSCL2_like"/>
    <property type="match status" value="1"/>
</dbReference>
<dbReference type="PANTHER" id="PTHR21212">
    <property type="entry name" value="BERNARDINELLI-SEIP CONGENITAL LIPODYSTROPHY 2 HOMOLOG BSCL2 PROTEIN"/>
    <property type="match status" value="1"/>
</dbReference>
<evidence type="ECO:0000256" key="5">
    <source>
        <dbReference type="ARBA" id="ARBA00023098"/>
    </source>
</evidence>
<dbReference type="Pfam" id="PF06775">
    <property type="entry name" value="Seipin"/>
    <property type="match status" value="1"/>
</dbReference>
<reference evidence="9" key="1">
    <citation type="submission" date="2022-08" db="EMBL/GenBank/DDBJ databases">
        <authorList>
            <person name="Gutierrez-Valencia J."/>
        </authorList>
    </citation>
    <scope>NUCLEOTIDE SEQUENCE</scope>
</reference>
<evidence type="ECO:0000256" key="7">
    <source>
        <dbReference type="SAM" id="MobiDB-lite"/>
    </source>
</evidence>
<comment type="caution">
    <text evidence="9">The sequence shown here is derived from an EMBL/GenBank/DDBJ whole genome shotgun (WGS) entry which is preliminary data.</text>
</comment>
<name>A0AAV0RTK2_9ROSI</name>
<feature type="transmembrane region" description="Helical" evidence="8">
    <location>
        <begin position="458"/>
        <end position="482"/>
    </location>
</feature>
<dbReference type="EMBL" id="CAMGYJ010000011">
    <property type="protein sequence ID" value="CAI0560882.1"/>
    <property type="molecule type" value="Genomic_DNA"/>
</dbReference>
<evidence type="ECO:0000256" key="8">
    <source>
        <dbReference type="SAM" id="Phobius"/>
    </source>
</evidence>
<evidence type="ECO:0000313" key="9">
    <source>
        <dbReference type="EMBL" id="CAI0560882.1"/>
    </source>
</evidence>
<organism evidence="9 10">
    <name type="scientific">Linum tenue</name>
    <dbReference type="NCBI Taxonomy" id="586396"/>
    <lineage>
        <taxon>Eukaryota</taxon>
        <taxon>Viridiplantae</taxon>
        <taxon>Streptophyta</taxon>
        <taxon>Embryophyta</taxon>
        <taxon>Tracheophyta</taxon>
        <taxon>Spermatophyta</taxon>
        <taxon>Magnoliopsida</taxon>
        <taxon>eudicotyledons</taxon>
        <taxon>Gunneridae</taxon>
        <taxon>Pentapetalae</taxon>
        <taxon>rosids</taxon>
        <taxon>fabids</taxon>
        <taxon>Malpighiales</taxon>
        <taxon>Linaceae</taxon>
        <taxon>Linum</taxon>
    </lineage>
</organism>
<feature type="transmembrane region" description="Helical" evidence="8">
    <location>
        <begin position="228"/>
        <end position="261"/>
    </location>
</feature>
<keyword evidence="4 8" id="KW-1133">Transmembrane helix</keyword>
<feature type="compositionally biased region" description="Polar residues" evidence="7">
    <location>
        <begin position="86"/>
        <end position="97"/>
    </location>
</feature>
<dbReference type="GO" id="GO:0140042">
    <property type="term" value="P:lipid droplet formation"/>
    <property type="evidence" value="ECO:0007669"/>
    <property type="project" value="UniProtKB-ARBA"/>
</dbReference>
<feature type="region of interest" description="Disordered" evidence="7">
    <location>
        <begin position="72"/>
        <end position="97"/>
    </location>
</feature>
<sequence>MESTENTNHRSPPDDGCFLEAFDDFPFDDCFTCTDLSDQSTSNSTISELPLEVSSPGTTLRRRPVPCRVIAADDESNRSDEEEASTIASSVTQRDNANAVSSEEKAKAFYPDLIEIGSDSEIVESSTGPDEVESSPSQNVGSSNLLELIAVLVIKALGFQLNLILNFVSFPLWAVYCSYMFVTDPFGITRRGKAFLSQRGFHLWNSTVGSLSSWVNHWLKEHKSKWKVLLGVGWGLLLCVYVCVILCGLLVMAIMVSSLVMKFLVEEPLQMRQELNFDYTQSKPVAFVPMVSCPGLGCGVDCKDGVGEIRSFRQRVIPPKHKVQATVLMTLPESEYNRNLGMFQKVRVEFLSADGSVLASKSHPCMLKFKSEPIRILLTMFKVVPLVAGYISESQTLRLRIRGLTGGHVPTSCLRVMIEQRAEFNPGGGIPELYYASLMLESQLPFFRRIVWGWKRMIFVWITLVSFMMELLVAVICCRPVILPRPRSRDVSTREVHSSSPNNLPKRSPVTSSAPPWLNRGRERPGALLLPGAVSTFCSRGRERETTANRIATIQMIE</sequence>
<keyword evidence="6 8" id="KW-0472">Membrane</keyword>
<evidence type="ECO:0000256" key="1">
    <source>
        <dbReference type="ARBA" id="ARBA00004477"/>
    </source>
</evidence>
<evidence type="ECO:0000256" key="3">
    <source>
        <dbReference type="ARBA" id="ARBA00022824"/>
    </source>
</evidence>
<dbReference type="Proteomes" id="UP001154282">
    <property type="component" value="Unassembled WGS sequence"/>
</dbReference>
<evidence type="ECO:0008006" key="11">
    <source>
        <dbReference type="Google" id="ProtNLM"/>
    </source>
</evidence>
<feature type="compositionally biased region" description="Polar residues" evidence="7">
    <location>
        <begin position="498"/>
        <end position="514"/>
    </location>
</feature>
<dbReference type="GO" id="GO:0006629">
    <property type="term" value="P:lipid metabolic process"/>
    <property type="evidence" value="ECO:0007669"/>
    <property type="project" value="UniProtKB-KW"/>
</dbReference>
<protein>
    <recommendedName>
        <fullName evidence="11">Seipin</fullName>
    </recommendedName>
</protein>
<keyword evidence="2 8" id="KW-0812">Transmembrane</keyword>
<evidence type="ECO:0000256" key="4">
    <source>
        <dbReference type="ARBA" id="ARBA00022989"/>
    </source>
</evidence>
<dbReference type="GO" id="GO:0005789">
    <property type="term" value="C:endoplasmic reticulum membrane"/>
    <property type="evidence" value="ECO:0007669"/>
    <property type="project" value="UniProtKB-SubCell"/>
</dbReference>